<keyword evidence="4 8" id="KW-0479">Metal-binding</keyword>
<dbReference type="Proteomes" id="UP001519332">
    <property type="component" value="Unassembled WGS sequence"/>
</dbReference>
<protein>
    <submittedName>
        <fullName evidence="9">Cytochrome P450</fullName>
    </submittedName>
</protein>
<keyword evidence="6 8" id="KW-0408">Iron</keyword>
<reference evidence="9 10" key="1">
    <citation type="submission" date="2021-03" db="EMBL/GenBank/DDBJ databases">
        <title>Sequencing the genomes of 1000 actinobacteria strains.</title>
        <authorList>
            <person name="Klenk H.-P."/>
        </authorList>
    </citation>
    <scope>NUCLEOTIDE SEQUENCE [LARGE SCALE GENOMIC DNA]</scope>
    <source>
        <strain evidence="9 10">DSM 46670</strain>
    </source>
</reference>
<keyword evidence="7 8" id="KW-0503">Monooxygenase</keyword>
<name>A0ABS4TPW6_9PSEU</name>
<comment type="similarity">
    <text evidence="2 8">Belongs to the cytochrome P450 family.</text>
</comment>
<dbReference type="InterPro" id="IPR002397">
    <property type="entry name" value="Cyt_P450_B"/>
</dbReference>
<evidence type="ECO:0000256" key="4">
    <source>
        <dbReference type="ARBA" id="ARBA00022723"/>
    </source>
</evidence>
<keyword evidence="5 8" id="KW-0560">Oxidoreductase</keyword>
<sequence length="406" mass="43932">MDVQTTVDLPAVPMPRPYGAAPSPEFLALHEHPVVRVRKRAGHPMWLVTRIEDAKRLLTDPSVVVTPPGGARQSRYGLSPLVTQSLFALDGPGHAKLRRLVTPAFSVRRLARLRPRIERMVDDLIDRMLAEGPPADLRASLSSVLPVWVICDLLGVPRADGPQLSRWTDSALMSSDEGDGDRAWRDWRALSDHLGVLLAAKRAEPGEDLLSDLVAALDADPELTEQQVIALAATMMVAGHETTAVVIEYATVGLLHHPGEFARLAADPALVPAAVEEILRLYPPTAGDVGTVRFTTADLEVAGVLIPAGSTLMFSFRALSYANEGDQDLGRLDIRRTDTPHLVFSHGPHHCVGAALARLELTAVFERVPARLPGLRLAVPAGHLRPRLHVVSGGLEEVPLTWDTTA</sequence>
<dbReference type="PANTHER" id="PTHR46696">
    <property type="entry name" value="P450, PUTATIVE (EUROFUNG)-RELATED"/>
    <property type="match status" value="1"/>
</dbReference>
<dbReference type="PANTHER" id="PTHR46696:SF5">
    <property type="entry name" value="CYTOCHROME P450 BJ-1"/>
    <property type="match status" value="1"/>
</dbReference>
<comment type="caution">
    <text evidence="9">The sequence shown here is derived from an EMBL/GenBank/DDBJ whole genome shotgun (WGS) entry which is preliminary data.</text>
</comment>
<evidence type="ECO:0000256" key="1">
    <source>
        <dbReference type="ARBA" id="ARBA00001971"/>
    </source>
</evidence>
<comment type="cofactor">
    <cofactor evidence="1">
        <name>heme</name>
        <dbReference type="ChEBI" id="CHEBI:30413"/>
    </cofactor>
</comment>
<evidence type="ECO:0000313" key="10">
    <source>
        <dbReference type="Proteomes" id="UP001519332"/>
    </source>
</evidence>
<dbReference type="RefSeq" id="WP_209643508.1">
    <property type="nucleotide sequence ID" value="NZ_JAGINW010000001.1"/>
</dbReference>
<evidence type="ECO:0000313" key="9">
    <source>
        <dbReference type="EMBL" id="MBP2326445.1"/>
    </source>
</evidence>
<evidence type="ECO:0000256" key="6">
    <source>
        <dbReference type="ARBA" id="ARBA00023004"/>
    </source>
</evidence>
<dbReference type="EMBL" id="JAGINW010000001">
    <property type="protein sequence ID" value="MBP2326445.1"/>
    <property type="molecule type" value="Genomic_DNA"/>
</dbReference>
<dbReference type="InterPro" id="IPR017972">
    <property type="entry name" value="Cyt_P450_CS"/>
</dbReference>
<keyword evidence="10" id="KW-1185">Reference proteome</keyword>
<dbReference type="InterPro" id="IPR001128">
    <property type="entry name" value="Cyt_P450"/>
</dbReference>
<evidence type="ECO:0000256" key="3">
    <source>
        <dbReference type="ARBA" id="ARBA00022617"/>
    </source>
</evidence>
<dbReference type="SUPFAM" id="SSF48264">
    <property type="entry name" value="Cytochrome P450"/>
    <property type="match status" value="1"/>
</dbReference>
<keyword evidence="3 8" id="KW-0349">Heme</keyword>
<dbReference type="CDD" id="cd11031">
    <property type="entry name" value="Cyp158A-like"/>
    <property type="match status" value="1"/>
</dbReference>
<gene>
    <name evidence="9" type="ORF">JOF56_006830</name>
</gene>
<accession>A0ABS4TPW6</accession>
<organism evidence="9 10">
    <name type="scientific">Kibdelosporangium banguiense</name>
    <dbReference type="NCBI Taxonomy" id="1365924"/>
    <lineage>
        <taxon>Bacteria</taxon>
        <taxon>Bacillati</taxon>
        <taxon>Actinomycetota</taxon>
        <taxon>Actinomycetes</taxon>
        <taxon>Pseudonocardiales</taxon>
        <taxon>Pseudonocardiaceae</taxon>
        <taxon>Kibdelosporangium</taxon>
    </lineage>
</organism>
<evidence type="ECO:0000256" key="2">
    <source>
        <dbReference type="ARBA" id="ARBA00010617"/>
    </source>
</evidence>
<evidence type="ECO:0000256" key="5">
    <source>
        <dbReference type="ARBA" id="ARBA00023002"/>
    </source>
</evidence>
<evidence type="ECO:0000256" key="7">
    <source>
        <dbReference type="ARBA" id="ARBA00023033"/>
    </source>
</evidence>
<dbReference type="PROSITE" id="PS00086">
    <property type="entry name" value="CYTOCHROME_P450"/>
    <property type="match status" value="1"/>
</dbReference>
<dbReference type="PRINTS" id="PR00359">
    <property type="entry name" value="BP450"/>
</dbReference>
<dbReference type="InterPro" id="IPR036396">
    <property type="entry name" value="Cyt_P450_sf"/>
</dbReference>
<dbReference type="Pfam" id="PF00067">
    <property type="entry name" value="p450"/>
    <property type="match status" value="1"/>
</dbReference>
<dbReference type="Gene3D" id="1.10.630.10">
    <property type="entry name" value="Cytochrome P450"/>
    <property type="match status" value="1"/>
</dbReference>
<evidence type="ECO:0000256" key="8">
    <source>
        <dbReference type="RuleBase" id="RU000461"/>
    </source>
</evidence>
<proteinExistence type="inferred from homology"/>
<dbReference type="PRINTS" id="PR00385">
    <property type="entry name" value="P450"/>
</dbReference>